<dbReference type="OrthoDB" id="4259138at2759"/>
<evidence type="ECO:0008006" key="4">
    <source>
        <dbReference type="Google" id="ProtNLM"/>
    </source>
</evidence>
<dbReference type="OMA" id="SAWANTW"/>
<keyword evidence="1" id="KW-0732">Signal</keyword>
<dbReference type="EMBL" id="KV878982">
    <property type="protein sequence ID" value="OJJ97604.1"/>
    <property type="molecule type" value="Genomic_DNA"/>
</dbReference>
<gene>
    <name evidence="2" type="ORF">ASPACDRAFT_45696</name>
</gene>
<keyword evidence="3" id="KW-1185">Reference proteome</keyword>
<dbReference type="RefSeq" id="XP_020053944.1">
    <property type="nucleotide sequence ID" value="XM_020201656.1"/>
</dbReference>
<evidence type="ECO:0000313" key="2">
    <source>
        <dbReference type="EMBL" id="OJJ97604.1"/>
    </source>
</evidence>
<feature type="chain" id="PRO_5012996386" description="Peptidase A1 domain-containing protein" evidence="1">
    <location>
        <begin position="29"/>
        <end position="387"/>
    </location>
</feature>
<name>A0A1L9WN67_ASPA1</name>
<proteinExistence type="predicted"/>
<evidence type="ECO:0000256" key="1">
    <source>
        <dbReference type="SAM" id="SignalP"/>
    </source>
</evidence>
<accession>A0A1L9WN67</accession>
<dbReference type="VEuPathDB" id="FungiDB:ASPACDRAFT_45696"/>
<feature type="signal peptide" evidence="1">
    <location>
        <begin position="1"/>
        <end position="28"/>
    </location>
</feature>
<protein>
    <recommendedName>
        <fullName evidence="4">Peptidase A1 domain-containing protein</fullName>
    </recommendedName>
</protein>
<dbReference type="GeneID" id="30975470"/>
<organism evidence="2 3">
    <name type="scientific">Aspergillus aculeatus (strain ATCC 16872 / CBS 172.66 / WB 5094)</name>
    <dbReference type="NCBI Taxonomy" id="690307"/>
    <lineage>
        <taxon>Eukaryota</taxon>
        <taxon>Fungi</taxon>
        <taxon>Dikarya</taxon>
        <taxon>Ascomycota</taxon>
        <taxon>Pezizomycotina</taxon>
        <taxon>Eurotiomycetes</taxon>
        <taxon>Eurotiomycetidae</taxon>
        <taxon>Eurotiales</taxon>
        <taxon>Aspergillaceae</taxon>
        <taxon>Aspergillus</taxon>
        <taxon>Aspergillus subgen. Circumdati</taxon>
    </lineage>
</organism>
<dbReference type="AlphaFoldDB" id="A0A1L9WN67"/>
<reference evidence="3" key="1">
    <citation type="journal article" date="2017" name="Genome Biol.">
        <title>Comparative genomics reveals high biological diversity and specific adaptations in the industrially and medically important fungal genus Aspergillus.</title>
        <authorList>
            <person name="de Vries R.P."/>
            <person name="Riley R."/>
            <person name="Wiebenga A."/>
            <person name="Aguilar-Osorio G."/>
            <person name="Amillis S."/>
            <person name="Uchima C.A."/>
            <person name="Anderluh G."/>
            <person name="Asadollahi M."/>
            <person name="Askin M."/>
            <person name="Barry K."/>
            <person name="Battaglia E."/>
            <person name="Bayram O."/>
            <person name="Benocci T."/>
            <person name="Braus-Stromeyer S.A."/>
            <person name="Caldana C."/>
            <person name="Canovas D."/>
            <person name="Cerqueira G.C."/>
            <person name="Chen F."/>
            <person name="Chen W."/>
            <person name="Choi C."/>
            <person name="Clum A."/>
            <person name="Dos Santos R.A."/>
            <person name="Damasio A.R."/>
            <person name="Diallinas G."/>
            <person name="Emri T."/>
            <person name="Fekete E."/>
            <person name="Flipphi M."/>
            <person name="Freyberg S."/>
            <person name="Gallo A."/>
            <person name="Gournas C."/>
            <person name="Habgood R."/>
            <person name="Hainaut M."/>
            <person name="Harispe M.L."/>
            <person name="Henrissat B."/>
            <person name="Hilden K.S."/>
            <person name="Hope R."/>
            <person name="Hossain A."/>
            <person name="Karabika E."/>
            <person name="Karaffa L."/>
            <person name="Karanyi Z."/>
            <person name="Krasevec N."/>
            <person name="Kuo A."/>
            <person name="Kusch H."/>
            <person name="LaButti K."/>
            <person name="Lagendijk E.L."/>
            <person name="Lapidus A."/>
            <person name="Levasseur A."/>
            <person name="Lindquist E."/>
            <person name="Lipzen A."/>
            <person name="Logrieco A.F."/>
            <person name="MacCabe A."/>
            <person name="Maekelae M.R."/>
            <person name="Malavazi I."/>
            <person name="Melin P."/>
            <person name="Meyer V."/>
            <person name="Mielnichuk N."/>
            <person name="Miskei M."/>
            <person name="Molnar A.P."/>
            <person name="Mule G."/>
            <person name="Ngan C.Y."/>
            <person name="Orejas M."/>
            <person name="Orosz E."/>
            <person name="Ouedraogo J.P."/>
            <person name="Overkamp K.M."/>
            <person name="Park H.-S."/>
            <person name="Perrone G."/>
            <person name="Piumi F."/>
            <person name="Punt P.J."/>
            <person name="Ram A.F."/>
            <person name="Ramon A."/>
            <person name="Rauscher S."/>
            <person name="Record E."/>
            <person name="Riano-Pachon D.M."/>
            <person name="Robert V."/>
            <person name="Roehrig J."/>
            <person name="Ruller R."/>
            <person name="Salamov A."/>
            <person name="Salih N.S."/>
            <person name="Samson R.A."/>
            <person name="Sandor E."/>
            <person name="Sanguinetti M."/>
            <person name="Schuetze T."/>
            <person name="Sepcic K."/>
            <person name="Shelest E."/>
            <person name="Sherlock G."/>
            <person name="Sophianopoulou V."/>
            <person name="Squina F.M."/>
            <person name="Sun H."/>
            <person name="Susca A."/>
            <person name="Todd R.B."/>
            <person name="Tsang A."/>
            <person name="Unkles S.E."/>
            <person name="van de Wiele N."/>
            <person name="van Rossen-Uffink D."/>
            <person name="Oliveira J.V."/>
            <person name="Vesth T.C."/>
            <person name="Visser J."/>
            <person name="Yu J.-H."/>
            <person name="Zhou M."/>
            <person name="Andersen M.R."/>
            <person name="Archer D.B."/>
            <person name="Baker S.E."/>
            <person name="Benoit I."/>
            <person name="Brakhage A.A."/>
            <person name="Braus G.H."/>
            <person name="Fischer R."/>
            <person name="Frisvad J.C."/>
            <person name="Goldman G.H."/>
            <person name="Houbraken J."/>
            <person name="Oakley B."/>
            <person name="Pocsi I."/>
            <person name="Scazzocchio C."/>
            <person name="Seiboth B."/>
            <person name="vanKuyk P.A."/>
            <person name="Wortman J."/>
            <person name="Dyer P.S."/>
            <person name="Grigoriev I.V."/>
        </authorList>
    </citation>
    <scope>NUCLEOTIDE SEQUENCE [LARGE SCALE GENOMIC DNA]</scope>
    <source>
        <strain evidence="3">ATCC 16872 / CBS 172.66 / WB 5094</strain>
    </source>
</reference>
<sequence>MVRLRQVFSPAFLIAALAASSWWQPAVAADGDLAKLSKLFKYSTDPGAADVGGLPSDTDLQTLLTDALTLANAGVAAATDALAGKAEAERLMNSLFMSPSESDLQTIQKRFNGVVTYLTSGGKINNGAQKTKPFLLYGDGWRIRQDMKSELRNADGETIPKADGSGNVLIEDDSLMVQKQQQAKTIAEKDAVAQGKSASEAEDQYPYWSDSIQSYTFDKKWGDSPTVGVFDSGSSAIAFTLMDTDKALINLGPKALRGGRLHAVDVTAVANSLFEDHTPPTGSTITSIAEVAPQATAIFHELFHLVWGDSLMYPSVGEEYQFQRMTGYESRGSGKKAFTKRYAMRNPQSYAYAAIAYDYTQNVQYKISNKKSAPVEFFTGFASYEKS</sequence>
<dbReference type="Proteomes" id="UP000184546">
    <property type="component" value="Unassembled WGS sequence"/>
</dbReference>
<evidence type="ECO:0000313" key="3">
    <source>
        <dbReference type="Proteomes" id="UP000184546"/>
    </source>
</evidence>